<gene>
    <name evidence="2" type="ORF">Pth03_81760</name>
</gene>
<proteinExistence type="predicted"/>
<protein>
    <recommendedName>
        <fullName evidence="4">DUF732 domain-containing protein</fullName>
    </recommendedName>
</protein>
<evidence type="ECO:0000256" key="1">
    <source>
        <dbReference type="SAM" id="Phobius"/>
    </source>
</evidence>
<keyword evidence="1" id="KW-0812">Transmembrane</keyword>
<organism evidence="2 3">
    <name type="scientific">Planotetraspora thailandica</name>
    <dbReference type="NCBI Taxonomy" id="487172"/>
    <lineage>
        <taxon>Bacteria</taxon>
        <taxon>Bacillati</taxon>
        <taxon>Actinomycetota</taxon>
        <taxon>Actinomycetes</taxon>
        <taxon>Streptosporangiales</taxon>
        <taxon>Streptosporangiaceae</taxon>
        <taxon>Planotetraspora</taxon>
    </lineage>
</organism>
<keyword evidence="3" id="KW-1185">Reference proteome</keyword>
<dbReference type="EMBL" id="BOOR01000099">
    <property type="protein sequence ID" value="GII59787.1"/>
    <property type="molecule type" value="Genomic_DNA"/>
</dbReference>
<dbReference type="RefSeq" id="WP_203949826.1">
    <property type="nucleotide sequence ID" value="NZ_BOOR01000099.1"/>
</dbReference>
<feature type="transmembrane region" description="Helical" evidence="1">
    <location>
        <begin position="31"/>
        <end position="51"/>
    </location>
</feature>
<evidence type="ECO:0008006" key="4">
    <source>
        <dbReference type="Google" id="ProtNLM"/>
    </source>
</evidence>
<reference evidence="2" key="1">
    <citation type="submission" date="2021-01" db="EMBL/GenBank/DDBJ databases">
        <title>Whole genome shotgun sequence of Planotetraspora thailandica NBRC 104271.</title>
        <authorList>
            <person name="Komaki H."/>
            <person name="Tamura T."/>
        </authorList>
    </citation>
    <scope>NUCLEOTIDE SEQUENCE</scope>
    <source>
        <strain evidence="2">NBRC 104271</strain>
    </source>
</reference>
<keyword evidence="1" id="KW-1133">Transmembrane helix</keyword>
<comment type="caution">
    <text evidence="2">The sequence shown here is derived from an EMBL/GenBank/DDBJ whole genome shotgun (WGS) entry which is preliminary data.</text>
</comment>
<evidence type="ECO:0000313" key="3">
    <source>
        <dbReference type="Proteomes" id="UP000605992"/>
    </source>
</evidence>
<accession>A0A8J3Y313</accession>
<evidence type="ECO:0000313" key="2">
    <source>
        <dbReference type="EMBL" id="GII59787.1"/>
    </source>
</evidence>
<name>A0A8J3Y313_9ACTN</name>
<sequence length="241" mass="25884">MDHEQDPPYIRVGYPPNAPPNNLHKAVNRTALVLLISAIVLLVAVLVVWAATQPDLGKPDVLAVPMSAPSSPSTGPSASVRDLTATERRFANAVRKDTKVDGVTGDLELVRKGRLFCRLERDPASPYTWAMNVEGIHANKASLGVPERDAVRYLCPKYAAAWRQGMAAFGEGDQKVGADVQPGRYRTYDRDVKDCSWKRTAGGQTVSSATVPAASGGVTVTIRATDARFTSTGCGLWVPIL</sequence>
<dbReference type="AlphaFoldDB" id="A0A8J3Y313"/>
<keyword evidence="1" id="KW-0472">Membrane</keyword>
<dbReference type="Proteomes" id="UP000605992">
    <property type="component" value="Unassembled WGS sequence"/>
</dbReference>